<organism evidence="5 6">
    <name type="scientific">Kosmotoga pacifica</name>
    <dbReference type="NCBI Taxonomy" id="1330330"/>
    <lineage>
        <taxon>Bacteria</taxon>
        <taxon>Thermotogati</taxon>
        <taxon>Thermotogota</taxon>
        <taxon>Thermotogae</taxon>
        <taxon>Kosmotogales</taxon>
        <taxon>Kosmotogaceae</taxon>
        <taxon>Kosmotoga</taxon>
    </lineage>
</organism>
<dbReference type="GO" id="GO:0005524">
    <property type="term" value="F:ATP binding"/>
    <property type="evidence" value="ECO:0007669"/>
    <property type="project" value="UniProtKB-KW"/>
</dbReference>
<dbReference type="GO" id="GO:0016887">
    <property type="term" value="F:ATP hydrolysis activity"/>
    <property type="evidence" value="ECO:0007669"/>
    <property type="project" value="InterPro"/>
</dbReference>
<proteinExistence type="predicted"/>
<gene>
    <name evidence="5" type="ORF">IX53_05795</name>
</gene>
<keyword evidence="3" id="KW-0067">ATP-binding</keyword>
<dbReference type="InterPro" id="IPR003593">
    <property type="entry name" value="AAA+_ATPase"/>
</dbReference>
<feature type="domain" description="ABC transporter" evidence="4">
    <location>
        <begin position="5"/>
        <end position="241"/>
    </location>
</feature>
<dbReference type="PROSITE" id="PS50893">
    <property type="entry name" value="ABC_TRANSPORTER_2"/>
    <property type="match status" value="1"/>
</dbReference>
<dbReference type="KEGG" id="kpf:IX53_05795"/>
<dbReference type="STRING" id="1330330.IX53_05795"/>
<protein>
    <submittedName>
        <fullName evidence="5">ABC transporter</fullName>
    </submittedName>
</protein>
<dbReference type="InterPro" id="IPR003439">
    <property type="entry name" value="ABC_transporter-like_ATP-bd"/>
</dbReference>
<dbReference type="AlphaFoldDB" id="A0A0G2ZF01"/>
<evidence type="ECO:0000313" key="6">
    <source>
        <dbReference type="Proteomes" id="UP000035159"/>
    </source>
</evidence>
<dbReference type="InterPro" id="IPR013611">
    <property type="entry name" value="Transp-assoc_OB_typ2"/>
</dbReference>
<dbReference type="Gene3D" id="3.40.50.300">
    <property type="entry name" value="P-loop containing nucleotide triphosphate hydrolases"/>
    <property type="match status" value="1"/>
</dbReference>
<dbReference type="EMBL" id="CP011232">
    <property type="protein sequence ID" value="AKI97408.1"/>
    <property type="molecule type" value="Genomic_DNA"/>
</dbReference>
<dbReference type="SUPFAM" id="SSF52540">
    <property type="entry name" value="P-loop containing nucleoside triphosphate hydrolases"/>
    <property type="match status" value="1"/>
</dbReference>
<dbReference type="InterPro" id="IPR008995">
    <property type="entry name" value="Mo/tungstate-bd_C_term_dom"/>
</dbReference>
<evidence type="ECO:0000256" key="3">
    <source>
        <dbReference type="ARBA" id="ARBA00022840"/>
    </source>
</evidence>
<accession>A0A0G2ZF01</accession>
<dbReference type="PROSITE" id="PS00211">
    <property type="entry name" value="ABC_TRANSPORTER_1"/>
    <property type="match status" value="1"/>
</dbReference>
<dbReference type="Pfam" id="PF00005">
    <property type="entry name" value="ABC_tran"/>
    <property type="match status" value="1"/>
</dbReference>
<dbReference type="GO" id="GO:0043190">
    <property type="term" value="C:ATP-binding cassette (ABC) transporter complex"/>
    <property type="evidence" value="ECO:0007669"/>
    <property type="project" value="InterPro"/>
</dbReference>
<keyword evidence="1" id="KW-0813">Transport</keyword>
<evidence type="ECO:0000259" key="4">
    <source>
        <dbReference type="PROSITE" id="PS50893"/>
    </source>
</evidence>
<dbReference type="InterPro" id="IPR050093">
    <property type="entry name" value="ABC_SmlMolc_Importer"/>
</dbReference>
<name>A0A0G2ZF01_9BACT</name>
<dbReference type="Proteomes" id="UP000035159">
    <property type="component" value="Chromosome"/>
</dbReference>
<evidence type="ECO:0000313" key="5">
    <source>
        <dbReference type="EMBL" id="AKI97408.1"/>
    </source>
</evidence>
<dbReference type="FunFam" id="3.40.50.300:FF:000042">
    <property type="entry name" value="Maltose/maltodextrin ABC transporter, ATP-binding protein"/>
    <property type="match status" value="1"/>
</dbReference>
<reference evidence="5 6" key="1">
    <citation type="submission" date="2015-04" db="EMBL/GenBank/DDBJ databases">
        <title>Complete Genome Sequence of Kosmotoga pacifica SLHLJ1.</title>
        <authorList>
            <person name="Jiang L.J."/>
            <person name="Shao Z.Z."/>
            <person name="Jebbar M."/>
        </authorList>
    </citation>
    <scope>NUCLEOTIDE SEQUENCE [LARGE SCALE GENOMIC DNA]</scope>
    <source>
        <strain evidence="5 6">SLHLJ1</strain>
    </source>
</reference>
<evidence type="ECO:0000256" key="1">
    <source>
        <dbReference type="ARBA" id="ARBA00022448"/>
    </source>
</evidence>
<dbReference type="SUPFAM" id="SSF50331">
    <property type="entry name" value="MOP-like"/>
    <property type="match status" value="1"/>
</dbReference>
<dbReference type="Pfam" id="PF08402">
    <property type="entry name" value="TOBE_2"/>
    <property type="match status" value="1"/>
</dbReference>
<dbReference type="SMART" id="SM00382">
    <property type="entry name" value="AAA"/>
    <property type="match status" value="1"/>
</dbReference>
<sequence length="368" mass="40565">MKAFVELKNISKHFKDPHGQGIVKAVDGISFQVKQGELVTLLGPSGCGKTTTLRIIGGFEIQNKGDVLIDGAVVNNLPPNRRPTAMVFQSYALFPHMNVFENVAYGLKIRNFSRAEIRRKVLDILDIVGLTGLENRYPGKLSGGQQQRVALARAIVLEPKLLLLDEPLSNLDAKLREQMRIELKKIQKRVGITSVYVTHDQLEAMTLSDKVVVMNSGKIVQEDTPANIYRFPTNKFVASFIGRANFIEATLVDVQADSVRVKLKNGKEIGVVVIHDNWKIGEKVLVVARPESITLTSVDKGDIVGTIENSIYTGNMVTFEVVSDGSSFEVDMVNPYSSTLPALGEKIGLKFNQKSITIVRSEDNESGE</sequence>
<dbReference type="InterPro" id="IPR017871">
    <property type="entry name" value="ABC_transporter-like_CS"/>
</dbReference>
<evidence type="ECO:0000256" key="2">
    <source>
        <dbReference type="ARBA" id="ARBA00022741"/>
    </source>
</evidence>
<keyword evidence="2" id="KW-0547">Nucleotide-binding</keyword>
<dbReference type="PANTHER" id="PTHR42781">
    <property type="entry name" value="SPERMIDINE/PUTRESCINE IMPORT ATP-BINDING PROTEIN POTA"/>
    <property type="match status" value="1"/>
</dbReference>
<dbReference type="RefSeq" id="WP_047754542.1">
    <property type="nucleotide sequence ID" value="NZ_CAJUHA010000015.1"/>
</dbReference>
<dbReference type="GO" id="GO:0140359">
    <property type="term" value="F:ABC-type transporter activity"/>
    <property type="evidence" value="ECO:0007669"/>
    <property type="project" value="UniProtKB-ARBA"/>
</dbReference>
<dbReference type="OrthoDB" id="9802264at2"/>
<dbReference type="Gene3D" id="2.40.50.100">
    <property type="match status" value="1"/>
</dbReference>
<keyword evidence="6" id="KW-1185">Reference proteome</keyword>
<dbReference type="PATRIC" id="fig|1330330.3.peg.1174"/>
<dbReference type="InterPro" id="IPR027417">
    <property type="entry name" value="P-loop_NTPase"/>
</dbReference>
<dbReference type="PANTHER" id="PTHR42781:SF4">
    <property type="entry name" value="SPERMIDINE_PUTRESCINE IMPORT ATP-BINDING PROTEIN POTA"/>
    <property type="match status" value="1"/>
</dbReference>